<name>A0A1J7K5K1_9PEZI</name>
<dbReference type="AlphaFoldDB" id="A0A1J7K5K1"/>
<proteinExistence type="predicted"/>
<sequence length="365" mass="40976">MAALLISLCPNITTLRVYGIYSSHLLGQFLLENNYGKLKLPRPALQKLKEVKLHPVMCFNPENYDYLESIDELRYFHRLPAINSISLQGLEDSNADDMLFPPKTSSGIKKINIDHSDMGGQTIGNIIRIPKALEEFSLSTGGLSNADAGNAILFPKTLSKCLLEHRDSLRELDLDAAVTGPHGDMDEHGRDPDGGEAEWNADQMSQWYFVQDMEDSDSSESSLWAEDLPNTREYTALSIGSMHDFRALTRLSIRIGLILGYDDISSYEPPVPSDSYRLVDALPPNLEFLRLYGYRKGEHAHIDAHVAELLEKKAERFPKLGEIEGVDEFLPGVAGRYGRNPDDDDIWERDLENLYWADCNGEVAS</sequence>
<organism evidence="2 3">
    <name type="scientific">Coniochaeta ligniaria NRRL 30616</name>
    <dbReference type="NCBI Taxonomy" id="1408157"/>
    <lineage>
        <taxon>Eukaryota</taxon>
        <taxon>Fungi</taxon>
        <taxon>Dikarya</taxon>
        <taxon>Ascomycota</taxon>
        <taxon>Pezizomycotina</taxon>
        <taxon>Sordariomycetes</taxon>
        <taxon>Sordariomycetidae</taxon>
        <taxon>Coniochaetales</taxon>
        <taxon>Coniochaetaceae</taxon>
        <taxon>Coniochaeta</taxon>
    </lineage>
</organism>
<dbReference type="STRING" id="1408157.A0A1J7K5K1"/>
<accession>A0A1J7K5K1</accession>
<evidence type="ECO:0000313" key="2">
    <source>
        <dbReference type="EMBL" id="OIW35506.1"/>
    </source>
</evidence>
<dbReference type="Proteomes" id="UP000182658">
    <property type="component" value="Unassembled WGS sequence"/>
</dbReference>
<dbReference type="OrthoDB" id="3437411at2759"/>
<protein>
    <submittedName>
        <fullName evidence="2">Uncharacterized protein</fullName>
    </submittedName>
</protein>
<dbReference type="EMBL" id="KV875093">
    <property type="protein sequence ID" value="OIW35506.1"/>
    <property type="molecule type" value="Genomic_DNA"/>
</dbReference>
<evidence type="ECO:0000256" key="1">
    <source>
        <dbReference type="SAM" id="MobiDB-lite"/>
    </source>
</evidence>
<feature type="region of interest" description="Disordered" evidence="1">
    <location>
        <begin position="178"/>
        <end position="197"/>
    </location>
</feature>
<gene>
    <name evidence="2" type="ORF">CONLIGDRAFT_61925</name>
</gene>
<feature type="compositionally biased region" description="Basic and acidic residues" evidence="1">
    <location>
        <begin position="183"/>
        <end position="193"/>
    </location>
</feature>
<dbReference type="InParanoid" id="A0A1J7K5K1"/>
<evidence type="ECO:0000313" key="3">
    <source>
        <dbReference type="Proteomes" id="UP000182658"/>
    </source>
</evidence>
<reference evidence="2 3" key="1">
    <citation type="submission" date="2016-10" db="EMBL/GenBank/DDBJ databases">
        <title>Draft genome sequence of Coniochaeta ligniaria NRRL30616, a lignocellulolytic fungus for bioabatement of inhibitors in plant biomass hydrolysates.</title>
        <authorList>
            <consortium name="DOE Joint Genome Institute"/>
            <person name="Jimenez D.J."/>
            <person name="Hector R.E."/>
            <person name="Riley R."/>
            <person name="Sun H."/>
            <person name="Grigoriev I.V."/>
            <person name="Van Elsas J.D."/>
            <person name="Nichols N.N."/>
        </authorList>
    </citation>
    <scope>NUCLEOTIDE SEQUENCE [LARGE SCALE GENOMIC DNA]</scope>
    <source>
        <strain evidence="2 3">NRRL 30616</strain>
    </source>
</reference>
<keyword evidence="3" id="KW-1185">Reference proteome</keyword>